<feature type="chain" id="PRO_5003604940" description="Peptidylprolyl isomerase" evidence="1">
    <location>
        <begin position="19"/>
        <end position="284"/>
    </location>
</feature>
<evidence type="ECO:0008006" key="4">
    <source>
        <dbReference type="Google" id="ProtNLM"/>
    </source>
</evidence>
<feature type="signal peptide" evidence="1">
    <location>
        <begin position="1"/>
        <end position="18"/>
    </location>
</feature>
<evidence type="ECO:0000313" key="2">
    <source>
        <dbReference type="EMBL" id="AFC24214.1"/>
    </source>
</evidence>
<organism evidence="2 3">
    <name type="scientific">Saprospira grandis (strain Lewin)</name>
    <dbReference type="NCBI Taxonomy" id="984262"/>
    <lineage>
        <taxon>Bacteria</taxon>
        <taxon>Pseudomonadati</taxon>
        <taxon>Bacteroidota</taxon>
        <taxon>Saprospiria</taxon>
        <taxon>Saprospirales</taxon>
        <taxon>Saprospiraceae</taxon>
        <taxon>Saprospira</taxon>
    </lineage>
</organism>
<dbReference type="Proteomes" id="UP000007519">
    <property type="component" value="Chromosome"/>
</dbReference>
<gene>
    <name evidence="2" type="ordered locus">SGRA_1479</name>
</gene>
<dbReference type="OrthoDB" id="9818333at2"/>
<evidence type="ECO:0000256" key="1">
    <source>
        <dbReference type="SAM" id="SignalP"/>
    </source>
</evidence>
<name>H6L7Z3_SAPGL</name>
<dbReference type="STRING" id="984262.SGRA_1479"/>
<keyword evidence="1" id="KW-0732">Signal</keyword>
<reference evidence="2 3" key="1">
    <citation type="journal article" date="2012" name="Stand. Genomic Sci.">
        <title>Complete genome sequencing and analysis of Saprospira grandis str. Lewin, a predatory marine bacterium.</title>
        <authorList>
            <person name="Saw J.H."/>
            <person name="Yuryev A."/>
            <person name="Kanbe M."/>
            <person name="Hou S."/>
            <person name="Young A.G."/>
            <person name="Aizawa S."/>
            <person name="Alam M."/>
        </authorList>
    </citation>
    <scope>NUCLEOTIDE SEQUENCE [LARGE SCALE GENOMIC DNA]</scope>
    <source>
        <strain evidence="2 3">Lewin</strain>
    </source>
</reference>
<dbReference type="EMBL" id="CP002831">
    <property type="protein sequence ID" value="AFC24214.1"/>
    <property type="molecule type" value="Genomic_DNA"/>
</dbReference>
<dbReference type="RefSeq" id="WP_015691850.1">
    <property type="nucleotide sequence ID" value="NC_016940.1"/>
</dbReference>
<sequence length="284" mass="32763">MKTMLRFCVLLLSSSLFWSCQITWEQAEEGYAFHTLAEGPVKGQVPQFGDSICFSYSLVYPDRVERGERCLIYPVKAQRNFFLHPLVQMHPGDSLAVVWNYGQLAEEWPEGAEHFGPTDSVQIQYRLNYLLDRLSLKAQREQDYALAHGFEQLEDWKTESAQKREQADSLEELLSAYRSAYLAEQLQFEQAEEGFFFRLQGEGRGAAPAYWAYYILLELENGQGLDNNLRRGDRLSLEAGQQGLPPYYQQALAKMQIGQRGYFIFPKSRKVLYLELVAPKQQAE</sequence>
<protein>
    <recommendedName>
        <fullName evidence="4">Peptidylprolyl isomerase</fullName>
    </recommendedName>
</protein>
<dbReference type="HOGENOM" id="CLU_979667_0_0_10"/>
<proteinExistence type="predicted"/>
<dbReference type="KEGG" id="sgn:SGRA_1479"/>
<evidence type="ECO:0000313" key="3">
    <source>
        <dbReference type="Proteomes" id="UP000007519"/>
    </source>
</evidence>
<keyword evidence="3" id="KW-1185">Reference proteome</keyword>
<accession>H6L7Z3</accession>
<dbReference type="AlphaFoldDB" id="H6L7Z3"/>